<keyword evidence="2" id="KW-1185">Reference proteome</keyword>
<reference evidence="1" key="1">
    <citation type="journal article" date="2022" name="Viruses">
        <title>Isolation of novel Xanthomonas phages for the plant pathogens X. translucens and X. campestris.</title>
        <authorList>
            <person name="Erdrich S.H."/>
            <person name="Sharma V."/>
            <person name="Schurr U."/>
            <person name="Arsova B."/>
            <person name="Frunzke J."/>
        </authorList>
    </citation>
    <scope>NUCLEOTIDE SEQUENCE</scope>
</reference>
<dbReference type="EMBL" id="ON189043">
    <property type="protein sequence ID" value="URA06861.1"/>
    <property type="molecule type" value="Genomic_DNA"/>
</dbReference>
<dbReference type="Gene3D" id="3.40.50.300">
    <property type="entry name" value="P-loop containing nucleotide triphosphate hydrolases"/>
    <property type="match status" value="1"/>
</dbReference>
<accession>A0A9E7E0Y6</accession>
<proteinExistence type="predicted"/>
<gene>
    <name evidence="1" type="ORF">Langgrundblatt2_BL20030</name>
</gene>
<organism evidence="1 2">
    <name type="scientific">Xanthomonas phage Langgrundblatt2</name>
    <dbReference type="NCBI Taxonomy" id="2939129"/>
    <lineage>
        <taxon>Viruses</taxon>
        <taxon>Duplodnaviria</taxon>
        <taxon>Heunggongvirae</taxon>
        <taxon>Uroviricota</taxon>
        <taxon>Caudoviricetes</taxon>
        <taxon>Stanbaylleyvirinae</taxon>
        <taxon>Shirevirus</taxon>
        <taxon>Shirevirus langgrundblatt2</taxon>
    </lineage>
</organism>
<dbReference type="InterPro" id="IPR027417">
    <property type="entry name" value="P-loop_NTPase"/>
</dbReference>
<dbReference type="Gene3D" id="3.30.420.280">
    <property type="match status" value="1"/>
</dbReference>
<sequence>MLALPDTNLDVQPFEVIWQPLPGTSQELAIDSRCHHTLYEGARGPGKTLTQLMRFRRRVGIGYGQYWRGVIFDLEFDHLAGLVAESKKWFKKFGDGADFRESTSAYKWVWPTGEELLFRHVKKIADYEGFHGHEYPFLGWNELTKHATDALYNKFMSVNRSTFDPERDTPKDPKTGQYLTPDGLPLPPIPLEVFSTTNPAGPGHNWVKDRFIDPAPRGTVVKTEVEVFNPQTQENETVVRTQVAIFGSYRENKYLPPEYVAELESITDENLRKAWLYGDWDVVAGDAFGDLWDKKYHVIPRFVIPESWSIDRAFDWGSSHPFSVGWWAEANGEEATVIIGDQVFKFCPAPGSLIQFFEYYGTEKLGTNKGLKKPAGEIAERIRDIEISLMQNGWIKTQPWPGPADNQIRDVREADVDTIEKKMLKFGIAWEESDKSPGSRKNGMELFRERLVAAKKGEGPAIYFMDNCRASIGLIPKLPRDPIKIDDVDTTAEDHSWDMTRYRVLKGNNKIARSIKVSMPT</sequence>
<evidence type="ECO:0000313" key="2">
    <source>
        <dbReference type="Proteomes" id="UP001056424"/>
    </source>
</evidence>
<name>A0A9E7E0Y6_9CAUD</name>
<dbReference type="Proteomes" id="UP001056424">
    <property type="component" value="Segment"/>
</dbReference>
<evidence type="ECO:0000313" key="1">
    <source>
        <dbReference type="EMBL" id="URA06861.1"/>
    </source>
</evidence>
<protein>
    <submittedName>
        <fullName evidence="1">Large terminase subunit</fullName>
    </submittedName>
</protein>